<gene>
    <name evidence="1" type="ORF">EAH77_15035</name>
</gene>
<comment type="caution">
    <text evidence="1">The sequence shown here is derived from an EMBL/GenBank/DDBJ whole genome shotgun (WGS) entry which is preliminary data.</text>
</comment>
<reference evidence="1 2" key="1">
    <citation type="journal article" date="2019" name="Environ. Microbiol.">
        <title>Species interactions and distinct microbial communities in high Arctic permafrost affected cryosols are associated with the CH4 and CO2 gas fluxes.</title>
        <authorList>
            <person name="Altshuler I."/>
            <person name="Hamel J."/>
            <person name="Turney S."/>
            <person name="Magnuson E."/>
            <person name="Levesque R."/>
            <person name="Greer C."/>
            <person name="Whyte L.G."/>
        </authorList>
    </citation>
    <scope>NUCLEOTIDE SEQUENCE [LARGE SCALE GENOMIC DNA]</scope>
    <source>
        <strain evidence="1 2">E4</strain>
    </source>
</reference>
<organism evidence="1 2">
    <name type="scientific">Ewingella americana</name>
    <dbReference type="NCBI Taxonomy" id="41202"/>
    <lineage>
        <taxon>Bacteria</taxon>
        <taxon>Pseudomonadati</taxon>
        <taxon>Pseudomonadota</taxon>
        <taxon>Gammaproteobacteria</taxon>
        <taxon>Enterobacterales</taxon>
        <taxon>Yersiniaceae</taxon>
        <taxon>Ewingella</taxon>
    </lineage>
</organism>
<protein>
    <submittedName>
        <fullName evidence="1">Uncharacterized protein</fullName>
    </submittedName>
</protein>
<name>A0A502GEB3_9GAMM</name>
<dbReference type="Proteomes" id="UP000317663">
    <property type="component" value="Unassembled WGS sequence"/>
</dbReference>
<dbReference type="AlphaFoldDB" id="A0A502GEB3"/>
<evidence type="ECO:0000313" key="1">
    <source>
        <dbReference type="EMBL" id="TPG59878.1"/>
    </source>
</evidence>
<proteinExistence type="predicted"/>
<dbReference type="EMBL" id="RCZD01000008">
    <property type="protein sequence ID" value="TPG59878.1"/>
    <property type="molecule type" value="Genomic_DNA"/>
</dbReference>
<evidence type="ECO:0000313" key="2">
    <source>
        <dbReference type="Proteomes" id="UP000317663"/>
    </source>
</evidence>
<keyword evidence="2" id="KW-1185">Reference proteome</keyword>
<sequence>MSEGATSRIRFFRRCLLASCTTHLNGKPLSEICNEPKQKEIAIALATSDFSKLNAESILSFYDLILSQIIGQIPENLTEAAYLKFETWVREASLDILPLPEDVESDNDAILDSLTNTDRGNL</sequence>
<accession>A0A502GEB3</accession>